<proteinExistence type="predicted"/>
<keyword evidence="2" id="KW-1185">Reference proteome</keyword>
<sequence length="87" mass="10374">DLYISSPNLLDKIYDFKVLYDWDMTTSLEKFSYDFNRADWVKFKSLLCNSQYEDCSVLEFNNIEAIASKHYQETLLIQLDKEGKQKD</sequence>
<reference evidence="1 2" key="1">
    <citation type="journal article" date="2018" name="Sci. Rep.">
        <title>Genomic signatures of local adaptation to the degree of environmental predictability in rotifers.</title>
        <authorList>
            <person name="Franch-Gras L."/>
            <person name="Hahn C."/>
            <person name="Garcia-Roger E.M."/>
            <person name="Carmona M.J."/>
            <person name="Serra M."/>
            <person name="Gomez A."/>
        </authorList>
    </citation>
    <scope>NUCLEOTIDE SEQUENCE [LARGE SCALE GENOMIC DNA]</scope>
    <source>
        <strain evidence="1">HYR1</strain>
    </source>
</reference>
<feature type="non-terminal residue" evidence="1">
    <location>
        <position position="1"/>
    </location>
</feature>
<organism evidence="1 2">
    <name type="scientific">Brachionus plicatilis</name>
    <name type="common">Marine rotifer</name>
    <name type="synonym">Brachionus muelleri</name>
    <dbReference type="NCBI Taxonomy" id="10195"/>
    <lineage>
        <taxon>Eukaryota</taxon>
        <taxon>Metazoa</taxon>
        <taxon>Spiralia</taxon>
        <taxon>Gnathifera</taxon>
        <taxon>Rotifera</taxon>
        <taxon>Eurotatoria</taxon>
        <taxon>Monogononta</taxon>
        <taxon>Pseudotrocha</taxon>
        <taxon>Ploima</taxon>
        <taxon>Brachionidae</taxon>
        <taxon>Brachionus</taxon>
    </lineage>
</organism>
<protein>
    <submittedName>
        <fullName evidence="1">Uncharacterized protein</fullName>
    </submittedName>
</protein>
<gene>
    <name evidence="1" type="ORF">BpHYR1_002971</name>
</gene>
<evidence type="ECO:0000313" key="2">
    <source>
        <dbReference type="Proteomes" id="UP000276133"/>
    </source>
</evidence>
<dbReference type="Proteomes" id="UP000276133">
    <property type="component" value="Unassembled WGS sequence"/>
</dbReference>
<dbReference type="AlphaFoldDB" id="A0A3M7PZR5"/>
<comment type="caution">
    <text evidence="1">The sequence shown here is derived from an EMBL/GenBank/DDBJ whole genome shotgun (WGS) entry which is preliminary data.</text>
</comment>
<accession>A0A3M7PZR5</accession>
<evidence type="ECO:0000313" key="1">
    <source>
        <dbReference type="EMBL" id="RNA04493.1"/>
    </source>
</evidence>
<dbReference type="EMBL" id="REGN01008087">
    <property type="protein sequence ID" value="RNA04493.1"/>
    <property type="molecule type" value="Genomic_DNA"/>
</dbReference>
<name>A0A3M7PZR5_BRAPC</name>